<proteinExistence type="predicted"/>
<evidence type="ECO:0000313" key="1">
    <source>
        <dbReference type="EMBL" id="GGB78528.1"/>
    </source>
</evidence>
<organism evidence="1 2">
    <name type="scientific">Flavobacterium suaedae</name>
    <dbReference type="NCBI Taxonomy" id="1767027"/>
    <lineage>
        <taxon>Bacteria</taxon>
        <taxon>Pseudomonadati</taxon>
        <taxon>Bacteroidota</taxon>
        <taxon>Flavobacteriia</taxon>
        <taxon>Flavobacteriales</taxon>
        <taxon>Flavobacteriaceae</taxon>
        <taxon>Flavobacterium</taxon>
    </lineage>
</organism>
<dbReference type="Gene3D" id="3.30.110.170">
    <property type="entry name" value="Protein of unknown function (DUF541), domain 1"/>
    <property type="match status" value="1"/>
</dbReference>
<reference evidence="2" key="1">
    <citation type="journal article" date="2019" name="Int. J. Syst. Evol. Microbiol.">
        <title>The Global Catalogue of Microorganisms (GCM) 10K type strain sequencing project: providing services to taxonomists for standard genome sequencing and annotation.</title>
        <authorList>
            <consortium name="The Broad Institute Genomics Platform"/>
            <consortium name="The Broad Institute Genome Sequencing Center for Infectious Disease"/>
            <person name="Wu L."/>
            <person name="Ma J."/>
        </authorList>
    </citation>
    <scope>NUCLEOTIDE SEQUENCE [LARGE SCALE GENOMIC DNA]</scope>
    <source>
        <strain evidence="2">CGMCC 1.15461</strain>
    </source>
</reference>
<dbReference type="RefSeq" id="WP_188620980.1">
    <property type="nucleotide sequence ID" value="NZ_BMJE01000004.1"/>
</dbReference>
<name>A0ABQ1JVK7_9FLAO</name>
<dbReference type="Proteomes" id="UP000615760">
    <property type="component" value="Unassembled WGS sequence"/>
</dbReference>
<evidence type="ECO:0000313" key="2">
    <source>
        <dbReference type="Proteomes" id="UP000615760"/>
    </source>
</evidence>
<sequence>MMNKILLIFTFLVSFGSFSQEKFIEVEVRDTITLKPIKFEYIISINSPQGVFDEEGNYNQDFIENYKEEKKAELKKLLKLKKYDFKVTDDSSFEINSGYVHLVPDDDFTVTVYSLEGLEKLRDELKVLDYISARVGNIQYEGEGDKEFERKLLKKLIDEAKDKAGYIASLSGLKLGNIVEVKEVKEIDGFSFNMMSLLSAIPTKSMTSFQDDNFQGSLFKAMVVKFAVE</sequence>
<protein>
    <recommendedName>
        <fullName evidence="3">DUF541 domain-containing protein</fullName>
    </recommendedName>
</protein>
<gene>
    <name evidence="1" type="ORF">GCM10007424_18340</name>
</gene>
<dbReference type="EMBL" id="BMJE01000004">
    <property type="protein sequence ID" value="GGB78528.1"/>
    <property type="molecule type" value="Genomic_DNA"/>
</dbReference>
<accession>A0ABQ1JVK7</accession>
<evidence type="ECO:0008006" key="3">
    <source>
        <dbReference type="Google" id="ProtNLM"/>
    </source>
</evidence>
<comment type="caution">
    <text evidence="1">The sequence shown here is derived from an EMBL/GenBank/DDBJ whole genome shotgun (WGS) entry which is preliminary data.</text>
</comment>
<keyword evidence="2" id="KW-1185">Reference proteome</keyword>